<protein>
    <recommendedName>
        <fullName evidence="1">F-box domain-containing protein</fullName>
    </recommendedName>
</protein>
<dbReference type="OMA" id="PNELMET"/>
<keyword evidence="3" id="KW-1185">Reference proteome</keyword>
<dbReference type="EMBL" id="KB203567">
    <property type="protein sequence ID" value="ESO83843.1"/>
    <property type="molecule type" value="Genomic_DNA"/>
</dbReference>
<accession>V3Z078</accession>
<feature type="domain" description="F-box" evidence="1">
    <location>
        <begin position="6"/>
        <end position="46"/>
    </location>
</feature>
<dbReference type="Pfam" id="PF00646">
    <property type="entry name" value="F-box"/>
    <property type="match status" value="1"/>
</dbReference>
<dbReference type="SUPFAM" id="SSF50978">
    <property type="entry name" value="WD40 repeat-like"/>
    <property type="match status" value="1"/>
</dbReference>
<dbReference type="InterPro" id="IPR001810">
    <property type="entry name" value="F-box_dom"/>
</dbReference>
<dbReference type="OrthoDB" id="2095648at2759"/>
<organism evidence="2 3">
    <name type="scientific">Lottia gigantea</name>
    <name type="common">Giant owl limpet</name>
    <dbReference type="NCBI Taxonomy" id="225164"/>
    <lineage>
        <taxon>Eukaryota</taxon>
        <taxon>Metazoa</taxon>
        <taxon>Spiralia</taxon>
        <taxon>Lophotrochozoa</taxon>
        <taxon>Mollusca</taxon>
        <taxon>Gastropoda</taxon>
        <taxon>Patellogastropoda</taxon>
        <taxon>Lottioidea</taxon>
        <taxon>Lottiidae</taxon>
        <taxon>Lottia</taxon>
    </lineage>
</organism>
<dbReference type="CTD" id="20250126"/>
<dbReference type="Gene3D" id="2.130.10.10">
    <property type="entry name" value="YVTN repeat-like/Quinoprotein amine dehydrogenase"/>
    <property type="match status" value="2"/>
</dbReference>
<dbReference type="KEGG" id="lgi:LOTGIDRAFT_236369"/>
<sequence>MEIQKLPKELQFYILSKCDGDSLINSGKVCTLWLEIIDVLEKSFHIWTGKCLNEIPRRYLVQLTGIPELLDKRNDSYCKDVPWTFWKDVYFDYNRMSVVRDWIPERKVVMMPSQLNTCTALRSRDNILVSGHIDGNVVLWKDEVEPGRFKLLTRHRSHVTAVDMLNTVESMKEVGEWVDGYTVVSVSRDSSIHVSNPLSDSVKNITLYRGSVNNLSCWGSKFVVAAESSILNGQPVWKVDHDKTVNVLHELYGHEESCISAATCWNDQIISGDVIGNLYQWKLNSTTRQQCRPVIVAKFSESYTKQIYFDGYILLCLLGDGSICWRVGNQKFQTTPNKTELEIFSATPTCLACRARLLVVGLNSGNVLVYYIATEESWLTFNPAVPTCRFRACSDSINCIDVCHDGNTPVIVVSSTNEGISRFTFRPP</sequence>
<dbReference type="GeneID" id="20250126"/>
<dbReference type="Gene3D" id="1.20.1280.50">
    <property type="match status" value="1"/>
</dbReference>
<name>V3Z078_LOTGI</name>
<gene>
    <name evidence="2" type="ORF">LOTGIDRAFT_236369</name>
</gene>
<dbReference type="SMART" id="SM00256">
    <property type="entry name" value="FBOX"/>
    <property type="match status" value="1"/>
</dbReference>
<evidence type="ECO:0000259" key="1">
    <source>
        <dbReference type="SMART" id="SM00256"/>
    </source>
</evidence>
<dbReference type="STRING" id="225164.V3Z078"/>
<dbReference type="RefSeq" id="XP_009065422.1">
    <property type="nucleotide sequence ID" value="XM_009067174.1"/>
</dbReference>
<dbReference type="InterPro" id="IPR001680">
    <property type="entry name" value="WD40_rpt"/>
</dbReference>
<dbReference type="InterPro" id="IPR036322">
    <property type="entry name" value="WD40_repeat_dom_sf"/>
</dbReference>
<evidence type="ECO:0000313" key="3">
    <source>
        <dbReference type="Proteomes" id="UP000030746"/>
    </source>
</evidence>
<dbReference type="SMART" id="SM00320">
    <property type="entry name" value="WD40"/>
    <property type="match status" value="4"/>
</dbReference>
<evidence type="ECO:0000313" key="2">
    <source>
        <dbReference type="EMBL" id="ESO83843.1"/>
    </source>
</evidence>
<proteinExistence type="predicted"/>
<dbReference type="AlphaFoldDB" id="V3Z078"/>
<dbReference type="InterPro" id="IPR015943">
    <property type="entry name" value="WD40/YVTN_repeat-like_dom_sf"/>
</dbReference>
<reference evidence="2 3" key="1">
    <citation type="journal article" date="2013" name="Nature">
        <title>Insights into bilaterian evolution from three spiralian genomes.</title>
        <authorList>
            <person name="Simakov O."/>
            <person name="Marletaz F."/>
            <person name="Cho S.J."/>
            <person name="Edsinger-Gonzales E."/>
            <person name="Havlak P."/>
            <person name="Hellsten U."/>
            <person name="Kuo D.H."/>
            <person name="Larsson T."/>
            <person name="Lv J."/>
            <person name="Arendt D."/>
            <person name="Savage R."/>
            <person name="Osoegawa K."/>
            <person name="de Jong P."/>
            <person name="Grimwood J."/>
            <person name="Chapman J.A."/>
            <person name="Shapiro H."/>
            <person name="Aerts A."/>
            <person name="Otillar R.P."/>
            <person name="Terry A.Y."/>
            <person name="Boore J.L."/>
            <person name="Grigoriev I.V."/>
            <person name="Lindberg D.R."/>
            <person name="Seaver E.C."/>
            <person name="Weisblat D.A."/>
            <person name="Putnam N.H."/>
            <person name="Rokhsar D.S."/>
        </authorList>
    </citation>
    <scope>NUCLEOTIDE SEQUENCE [LARGE SCALE GENOMIC DNA]</scope>
</reference>
<dbReference type="InterPro" id="IPR036047">
    <property type="entry name" value="F-box-like_dom_sf"/>
</dbReference>
<dbReference type="SUPFAM" id="SSF81383">
    <property type="entry name" value="F-box domain"/>
    <property type="match status" value="1"/>
</dbReference>
<dbReference type="HOGENOM" id="CLU_641408_0_0_1"/>
<dbReference type="Proteomes" id="UP000030746">
    <property type="component" value="Unassembled WGS sequence"/>
</dbReference>